<protein>
    <submittedName>
        <fullName evidence="2">Aste57867_13164 protein</fullName>
    </submittedName>
</protein>
<reference evidence="1" key="2">
    <citation type="submission" date="2019-06" db="EMBL/GenBank/DDBJ databases">
        <title>Genomics analysis of Aphanomyces spp. identifies a new class of oomycete effector associated with host adaptation.</title>
        <authorList>
            <person name="Gaulin E."/>
        </authorList>
    </citation>
    <scope>NUCLEOTIDE SEQUENCE</scope>
    <source>
        <strain evidence="1">CBS 578.67</strain>
    </source>
</reference>
<dbReference type="EMBL" id="CAADRA010005456">
    <property type="protein sequence ID" value="VFT90005.1"/>
    <property type="molecule type" value="Genomic_DNA"/>
</dbReference>
<evidence type="ECO:0000313" key="2">
    <source>
        <dbReference type="EMBL" id="VFT90005.1"/>
    </source>
</evidence>
<dbReference type="EMBL" id="VJMH01005435">
    <property type="protein sequence ID" value="KAF0696051.1"/>
    <property type="molecule type" value="Genomic_DNA"/>
</dbReference>
<organism evidence="2 3">
    <name type="scientific">Aphanomyces stellatus</name>
    <dbReference type="NCBI Taxonomy" id="120398"/>
    <lineage>
        <taxon>Eukaryota</taxon>
        <taxon>Sar</taxon>
        <taxon>Stramenopiles</taxon>
        <taxon>Oomycota</taxon>
        <taxon>Saprolegniomycetes</taxon>
        <taxon>Saprolegniales</taxon>
        <taxon>Verrucalvaceae</taxon>
        <taxon>Aphanomyces</taxon>
    </lineage>
</organism>
<reference evidence="2 3" key="1">
    <citation type="submission" date="2019-03" db="EMBL/GenBank/DDBJ databases">
        <authorList>
            <person name="Gaulin E."/>
            <person name="Dumas B."/>
        </authorList>
    </citation>
    <scope>NUCLEOTIDE SEQUENCE [LARGE SCALE GENOMIC DNA]</scope>
    <source>
        <strain evidence="2">CBS 568.67</strain>
    </source>
</reference>
<name>A0A485KXW0_9STRA</name>
<gene>
    <name evidence="2" type="primary">Aste57867_13164</name>
    <name evidence="1" type="ORF">As57867_013115</name>
    <name evidence="2" type="ORF">ASTE57867_13164</name>
</gene>
<sequence>MRRDGVVFSKLRHEHLATNRTVRHASRYRQEDLAFVVEPKAISEANRALKSAASFLEKARRRGRAATTPACCDDLEVVGLYTVECPGDMDATHAAALKVHLKGRDEVKREAAKRLRQDFAKRKAESQAIEKLGFGSDRELTTLTQDEWRRVNNVVAMPCISFVTTYIGDVASKAPFGWLGRGYSLHRVERASEIVPRLERMLRRYETMGWYRGKRKPDKGTIKATRWWREAIDDCQRDDYEDDTVHGPCVLGECNCSSHHTNMTLFDFVDIAMSRHVDFDF</sequence>
<evidence type="ECO:0000313" key="3">
    <source>
        <dbReference type="Proteomes" id="UP000332933"/>
    </source>
</evidence>
<proteinExistence type="predicted"/>
<dbReference type="AlphaFoldDB" id="A0A485KXW0"/>
<accession>A0A485KXW0</accession>
<keyword evidence="3" id="KW-1185">Reference proteome</keyword>
<evidence type="ECO:0000313" key="1">
    <source>
        <dbReference type="EMBL" id="KAF0696051.1"/>
    </source>
</evidence>
<dbReference type="Proteomes" id="UP000332933">
    <property type="component" value="Unassembled WGS sequence"/>
</dbReference>